<evidence type="ECO:0000256" key="3">
    <source>
        <dbReference type="ARBA" id="ARBA00022574"/>
    </source>
</evidence>
<evidence type="ECO:0000256" key="5">
    <source>
        <dbReference type="ARBA" id="ARBA00022846"/>
    </source>
</evidence>
<evidence type="ECO:0000256" key="2">
    <source>
        <dbReference type="ARBA" id="ARBA00022490"/>
    </source>
</evidence>
<sequence>MFDPQFTLLLTKSIAMEYSNYKKTDSSASQRKHLNNHKRDYHFDATSSILKDEKVEGTQKVDKLFQSPFYLSLKNQYKCSNDTEKFKIEDVIYTYSSKLWTSFTKSRHSADFLKRLLQMEKVLCCNNFQKEFLLYRGRNDGAQKTTALQRTMRKYGLYRRAAGTHSSTHSMVPTDGVSQSTLLHPDTESTVVPISASQRATGDHIIRLGAFPIDAQVTLLFKLQHKTVTKNCAASCLDWNPIYPDIIAVGYASLWPSTLEKKGQHWQGGFILIWSMKNVFMPERTIETPSGVMSLEFSFQNPYLLAAGLQNDRVMAWELRNDATIPVLDATHRESQIGPAESIFDLKWVDKGPDSIPRELLTTLSSDGKIIQWNLSSGVFIVETSCLPMTIFLLVCPSIWDCFDKNQVKYNPFHSEYFLSCGLDWTIRLWNTSKPDKEAFRFTSSNFCSSINDITWAPQNSTCFAACMQDGRIEVWDIFQKPFKPLVVYYPKPEDGLVSPLLSIRFSQCSPVVAVTDLAGCTTLLHVDGAEIAPLSLTEQQHRLNKSVSKLME</sequence>
<keyword evidence="7" id="KW-0206">Cytoskeleton</keyword>
<proteinExistence type="predicted"/>
<evidence type="ECO:0000256" key="6">
    <source>
        <dbReference type="ARBA" id="ARBA00023069"/>
    </source>
</evidence>
<comment type="caution">
    <text evidence="12">The sequence shown here is derived from an EMBL/GenBank/DDBJ whole genome shotgun (WGS) entry which is preliminary data.</text>
</comment>
<dbReference type="SUPFAM" id="SSF50978">
    <property type="entry name" value="WD40 repeat-like"/>
    <property type="match status" value="1"/>
</dbReference>
<evidence type="ECO:0000256" key="4">
    <source>
        <dbReference type="ARBA" id="ARBA00022737"/>
    </source>
</evidence>
<dbReference type="EMBL" id="JADAQX010000155">
    <property type="protein sequence ID" value="KAF8821613.1"/>
    <property type="molecule type" value="Genomic_DNA"/>
</dbReference>
<gene>
    <name evidence="12" type="ORF">IE077_001803</name>
</gene>
<keyword evidence="13" id="KW-1185">Reference proteome</keyword>
<dbReference type="InterPro" id="IPR050687">
    <property type="entry name" value="Dynein_IC"/>
</dbReference>
<evidence type="ECO:0000256" key="10">
    <source>
        <dbReference type="ARBA" id="ARBA00040002"/>
    </source>
</evidence>
<protein>
    <recommendedName>
        <fullName evidence="10">Dynein axonemal intermediate chain 4</fullName>
    </recommendedName>
    <alternativeName>
        <fullName evidence="11">WD repeat-containing protein 78</fullName>
    </alternativeName>
</protein>
<evidence type="ECO:0000313" key="13">
    <source>
        <dbReference type="Proteomes" id="UP000823046"/>
    </source>
</evidence>
<keyword evidence="5" id="KW-0282">Flagellum</keyword>
<dbReference type="InterPro" id="IPR001680">
    <property type="entry name" value="WD40_rpt"/>
</dbReference>
<evidence type="ECO:0000256" key="11">
    <source>
        <dbReference type="ARBA" id="ARBA00041557"/>
    </source>
</evidence>
<comment type="subcellular location">
    <subcellularLocation>
        <location evidence="1">Cytoplasm</location>
        <location evidence="1">Cytoskeleton</location>
        <location evidence="1">Flagellum axoneme</location>
    </subcellularLocation>
    <subcellularLocation>
        <location evidence="9">Dynein axonemal particle</location>
    </subcellularLocation>
</comment>
<reference evidence="12 13" key="1">
    <citation type="journal article" date="2020" name="bioRxiv">
        <title>Metabolic contributions of an alphaproteobacterial endosymbiont in the apicomplexan Cardiosporidium cionae.</title>
        <authorList>
            <person name="Hunter E.S."/>
            <person name="Paight C.J."/>
            <person name="Lane C.E."/>
        </authorList>
    </citation>
    <scope>NUCLEOTIDE SEQUENCE [LARGE SCALE GENOMIC DNA]</scope>
    <source>
        <strain evidence="12">ESH_2018</strain>
    </source>
</reference>
<organism evidence="12 13">
    <name type="scientific">Cardiosporidium cionae</name>
    <dbReference type="NCBI Taxonomy" id="476202"/>
    <lineage>
        <taxon>Eukaryota</taxon>
        <taxon>Sar</taxon>
        <taxon>Alveolata</taxon>
        <taxon>Apicomplexa</taxon>
        <taxon>Aconoidasida</taxon>
        <taxon>Nephromycida</taxon>
        <taxon>Cardiosporidium</taxon>
    </lineage>
</organism>
<dbReference type="InterPro" id="IPR015943">
    <property type="entry name" value="WD40/YVTN_repeat-like_dom_sf"/>
</dbReference>
<dbReference type="InterPro" id="IPR036322">
    <property type="entry name" value="WD40_repeat_dom_sf"/>
</dbReference>
<evidence type="ECO:0000313" key="12">
    <source>
        <dbReference type="EMBL" id="KAF8821613.1"/>
    </source>
</evidence>
<evidence type="ECO:0000256" key="1">
    <source>
        <dbReference type="ARBA" id="ARBA00004611"/>
    </source>
</evidence>
<accession>A0ABQ7JCE1</accession>
<evidence type="ECO:0000256" key="9">
    <source>
        <dbReference type="ARBA" id="ARBA00024190"/>
    </source>
</evidence>
<dbReference type="Pfam" id="PF00400">
    <property type="entry name" value="WD40"/>
    <property type="match status" value="2"/>
</dbReference>
<keyword evidence="4" id="KW-0677">Repeat</keyword>
<evidence type="ECO:0000256" key="7">
    <source>
        <dbReference type="ARBA" id="ARBA00023212"/>
    </source>
</evidence>
<dbReference type="PANTHER" id="PTHR12442:SF12">
    <property type="entry name" value="DYNEIN AXONEMAL INTERMEDIATE CHAIN 4"/>
    <property type="match status" value="1"/>
</dbReference>
<keyword evidence="2" id="KW-0963">Cytoplasm</keyword>
<name>A0ABQ7JCE1_9APIC</name>
<keyword evidence="3" id="KW-0853">WD repeat</keyword>
<evidence type="ECO:0000256" key="8">
    <source>
        <dbReference type="ARBA" id="ARBA00023273"/>
    </source>
</evidence>
<dbReference type="Gene3D" id="2.130.10.10">
    <property type="entry name" value="YVTN repeat-like/Quinoprotein amine dehydrogenase"/>
    <property type="match status" value="2"/>
</dbReference>
<dbReference type="PANTHER" id="PTHR12442">
    <property type="entry name" value="DYNEIN INTERMEDIATE CHAIN"/>
    <property type="match status" value="1"/>
</dbReference>
<dbReference type="SMART" id="SM00320">
    <property type="entry name" value="WD40"/>
    <property type="match status" value="4"/>
</dbReference>
<keyword evidence="8" id="KW-0966">Cell projection</keyword>
<dbReference type="Proteomes" id="UP000823046">
    <property type="component" value="Unassembled WGS sequence"/>
</dbReference>
<keyword evidence="6" id="KW-0969">Cilium</keyword>